<dbReference type="RefSeq" id="WP_369160377.1">
    <property type="nucleotide sequence ID" value="NZ_CP163429.1"/>
</dbReference>
<accession>A0AB39LT96</accession>
<reference evidence="3" key="1">
    <citation type="submission" date="2024-07" db="EMBL/GenBank/DDBJ databases">
        <authorList>
            <person name="Yu S.T."/>
        </authorList>
    </citation>
    <scope>NUCLEOTIDE SEQUENCE</scope>
    <source>
        <strain evidence="3">R02</strain>
    </source>
</reference>
<organism evidence="3">
    <name type="scientific">Streptomyces sp. R02</name>
    <dbReference type="NCBI Taxonomy" id="3238623"/>
    <lineage>
        <taxon>Bacteria</taxon>
        <taxon>Bacillati</taxon>
        <taxon>Actinomycetota</taxon>
        <taxon>Actinomycetes</taxon>
        <taxon>Kitasatosporales</taxon>
        <taxon>Streptomycetaceae</taxon>
        <taxon>Streptomyces</taxon>
    </lineage>
</organism>
<feature type="domain" description="FtsH ternary system" evidence="2">
    <location>
        <begin position="1"/>
        <end position="81"/>
    </location>
</feature>
<protein>
    <recommendedName>
        <fullName evidence="2">FtsH ternary system domain-containing protein</fullName>
    </recommendedName>
</protein>
<evidence type="ECO:0000256" key="1">
    <source>
        <dbReference type="SAM" id="MobiDB-lite"/>
    </source>
</evidence>
<dbReference type="Pfam" id="PF19999">
    <property type="entry name" value="fvmX3"/>
    <property type="match status" value="1"/>
</dbReference>
<evidence type="ECO:0000313" key="3">
    <source>
        <dbReference type="EMBL" id="XDP97405.1"/>
    </source>
</evidence>
<dbReference type="EMBL" id="CP163429">
    <property type="protein sequence ID" value="XDP97405.1"/>
    <property type="molecule type" value="Genomic_DNA"/>
</dbReference>
<feature type="region of interest" description="Disordered" evidence="1">
    <location>
        <begin position="56"/>
        <end position="92"/>
    </location>
</feature>
<name>A0AB39LT96_9ACTN</name>
<proteinExistence type="predicted"/>
<sequence>MRVRVEFRYNAETGEVELLQVDDIGGVTRFQDHDATHDEIAHAIGRVLDRRPGVEEIVPDREREPHLRSLPTRAEPAGEEAEQQRAQRRVRE</sequence>
<gene>
    <name evidence="3" type="ORF">AB5J57_29520</name>
</gene>
<dbReference type="AlphaFoldDB" id="A0AB39LT96"/>
<dbReference type="InterPro" id="IPR045481">
    <property type="entry name" value="fvmX3"/>
</dbReference>
<evidence type="ECO:0000259" key="2">
    <source>
        <dbReference type="Pfam" id="PF19999"/>
    </source>
</evidence>
<feature type="compositionally biased region" description="Basic and acidic residues" evidence="1">
    <location>
        <begin position="56"/>
        <end position="67"/>
    </location>
</feature>